<evidence type="ECO:0000313" key="2">
    <source>
        <dbReference type="Proteomes" id="UP000182719"/>
    </source>
</evidence>
<dbReference type="EMBL" id="FOAP01000010">
    <property type="protein sequence ID" value="SEL95028.1"/>
    <property type="molecule type" value="Genomic_DNA"/>
</dbReference>
<evidence type="ECO:0000313" key="1">
    <source>
        <dbReference type="EMBL" id="SEL95028.1"/>
    </source>
</evidence>
<dbReference type="RefSeq" id="WP_075007990.1">
    <property type="nucleotide sequence ID" value="NZ_FOAP01000010.1"/>
</dbReference>
<organism evidence="1 2">
    <name type="scientific">Stigmatella aurantiaca</name>
    <dbReference type="NCBI Taxonomy" id="41"/>
    <lineage>
        <taxon>Bacteria</taxon>
        <taxon>Pseudomonadati</taxon>
        <taxon>Myxococcota</taxon>
        <taxon>Myxococcia</taxon>
        <taxon>Myxococcales</taxon>
        <taxon>Cystobacterineae</taxon>
        <taxon>Archangiaceae</taxon>
        <taxon>Stigmatella</taxon>
    </lineage>
</organism>
<proteinExistence type="predicted"/>
<name>A0A1H7UEF2_STIAU</name>
<protein>
    <submittedName>
        <fullName evidence="1">Uncharacterized protein</fullName>
    </submittedName>
</protein>
<dbReference type="AlphaFoldDB" id="A0A1H7UEF2"/>
<sequence>MLPQLFVEPLSGARQPAATLASLLERGLDYKPFPLQLAEVPLPEIRVPYLTQARPTLLTALLSDHLENLP</sequence>
<dbReference type="Proteomes" id="UP000182719">
    <property type="component" value="Unassembled WGS sequence"/>
</dbReference>
<keyword evidence="2" id="KW-1185">Reference proteome</keyword>
<gene>
    <name evidence="1" type="ORF">SAMN05444354_1105</name>
</gene>
<reference evidence="2" key="1">
    <citation type="submission" date="2016-10" db="EMBL/GenBank/DDBJ databases">
        <authorList>
            <person name="Varghese N."/>
            <person name="Submissions S."/>
        </authorList>
    </citation>
    <scope>NUCLEOTIDE SEQUENCE [LARGE SCALE GENOMIC DNA]</scope>
    <source>
        <strain evidence="2">DSM 17044</strain>
    </source>
</reference>
<accession>A0A1H7UEF2</accession>